<dbReference type="GO" id="GO:0046872">
    <property type="term" value="F:metal ion binding"/>
    <property type="evidence" value="ECO:0007669"/>
    <property type="project" value="UniProtKB-KW"/>
</dbReference>
<dbReference type="PANTHER" id="PTHR34699">
    <property type="match status" value="1"/>
</dbReference>
<dbReference type="FunFam" id="3.90.950.10:FF:000002">
    <property type="entry name" value="Inosine/xanthosine triphosphatase"/>
    <property type="match status" value="1"/>
</dbReference>
<sequence>MKTSISLLVGSTNPVKIAAARDAFAAVFKDTEILCRGISSPSGVADQPMTREDTRLGAINRARFCESQGGADYFIAMEGGVDCFEDGPATFAYVAIVHQDRLSVGRSAQLPLPPRVYHALQQGQELGHVMDALFNTVNVKHAGGAIGLLTANAATRGSSYTQALILALAPMLHPELYELSTC</sequence>
<comment type="function">
    <text evidence="11">Phosphatase that hydrolyzes non-canonical purine nucleotides such as XTP and ITP to their respective diphosphate derivatives. Probably excludes non-canonical purines from DNA/RNA precursor pool, thus preventing their incorporation into DNA/RNA and avoiding chromosomal lesions.</text>
</comment>
<evidence type="ECO:0000256" key="1">
    <source>
        <dbReference type="ARBA" id="ARBA00001936"/>
    </source>
</evidence>
<dbReference type="EC" id="3.6.1.73" evidence="11"/>
<keyword evidence="14" id="KW-1185">Reference proteome</keyword>
<reference evidence="13 14" key="1">
    <citation type="submission" date="2021-03" db="EMBL/GenBank/DDBJ databases">
        <title>Novel species identification of genus Shewanella.</title>
        <authorList>
            <person name="Liu G."/>
            <person name="Zhang Q."/>
        </authorList>
    </citation>
    <scope>NUCLEOTIDE SEQUENCE [LARGE SCALE GENOMIC DNA]</scope>
    <source>
        <strain evidence="13 14">FJAT-53726</strain>
    </source>
</reference>
<comment type="caution">
    <text evidence="11">Lacks conserved residue(s) required for the propagation of feature annotation.</text>
</comment>
<evidence type="ECO:0000256" key="9">
    <source>
        <dbReference type="ARBA" id="ARBA00048781"/>
    </source>
</evidence>
<evidence type="ECO:0000256" key="10">
    <source>
        <dbReference type="ARBA" id="ARBA00060855"/>
    </source>
</evidence>
<evidence type="ECO:0000256" key="8">
    <source>
        <dbReference type="ARBA" id="ARBA00048174"/>
    </source>
</evidence>
<dbReference type="InterPro" id="IPR002786">
    <property type="entry name" value="Non_canon_purine_NTPase"/>
</dbReference>
<organism evidence="13 14">
    <name type="scientific">Shewanella cyperi</name>
    <dbReference type="NCBI Taxonomy" id="2814292"/>
    <lineage>
        <taxon>Bacteria</taxon>
        <taxon>Pseudomonadati</taxon>
        <taxon>Pseudomonadota</taxon>
        <taxon>Gammaproteobacteria</taxon>
        <taxon>Alteromonadales</taxon>
        <taxon>Shewanellaceae</taxon>
        <taxon>Shewanella</taxon>
    </lineage>
</organism>
<comment type="cofactor">
    <cofactor evidence="1">
        <name>Mn(2+)</name>
        <dbReference type="ChEBI" id="CHEBI:29035"/>
    </cofactor>
</comment>
<feature type="domain" description="Non-canonical purine NTP phosphatase/PRRC1" evidence="12">
    <location>
        <begin position="10"/>
        <end position="172"/>
    </location>
</feature>
<keyword evidence="5 11" id="KW-0460">Magnesium</keyword>
<evidence type="ECO:0000256" key="11">
    <source>
        <dbReference type="HAMAP-Rule" id="MF_00648"/>
    </source>
</evidence>
<dbReference type="InterPro" id="IPR026533">
    <property type="entry name" value="NTPase/PRRC1"/>
</dbReference>
<evidence type="ECO:0000259" key="12">
    <source>
        <dbReference type="Pfam" id="PF01931"/>
    </source>
</evidence>
<dbReference type="NCBIfam" id="NF003459">
    <property type="entry name" value="PRK05074.1"/>
    <property type="match status" value="1"/>
</dbReference>
<gene>
    <name evidence="13" type="primary">yjjX</name>
    <name evidence="13" type="ORF">JYB88_13685</name>
</gene>
<evidence type="ECO:0000256" key="3">
    <source>
        <dbReference type="ARBA" id="ARBA00022741"/>
    </source>
</evidence>
<evidence type="ECO:0000313" key="13">
    <source>
        <dbReference type="EMBL" id="QSX29260.1"/>
    </source>
</evidence>
<dbReference type="AlphaFoldDB" id="A0A974XJ02"/>
<dbReference type="NCBIfam" id="TIGR00258">
    <property type="entry name" value="inosine/xanthosine triphosphatase"/>
    <property type="match status" value="1"/>
</dbReference>
<comment type="subunit">
    <text evidence="11">Homodimer.</text>
</comment>
<dbReference type="KEGG" id="scyp:JYB88_13685"/>
<evidence type="ECO:0000256" key="5">
    <source>
        <dbReference type="ARBA" id="ARBA00022842"/>
    </source>
</evidence>
<evidence type="ECO:0000256" key="2">
    <source>
        <dbReference type="ARBA" id="ARBA00022723"/>
    </source>
</evidence>
<protein>
    <recommendedName>
        <fullName evidence="11">Inosine/xanthosine triphosphatase</fullName>
        <shortName evidence="11">ITPase/XTPase</shortName>
        <ecNumber evidence="11">3.6.1.73</ecNumber>
    </recommendedName>
    <alternativeName>
        <fullName evidence="11">Non-canonical purine NTP phosphatase</fullName>
    </alternativeName>
    <alternativeName>
        <fullName evidence="11">Non-standard purine NTP phosphatase</fullName>
    </alternativeName>
    <alternativeName>
        <fullName evidence="11">Nucleoside-triphosphate phosphatase</fullName>
        <shortName evidence="11">NTPase</shortName>
    </alternativeName>
</protein>
<comment type="catalytic activity">
    <reaction evidence="8 11">
        <text>ITP + H2O = IDP + phosphate + H(+)</text>
        <dbReference type="Rhea" id="RHEA:28330"/>
        <dbReference type="ChEBI" id="CHEBI:15377"/>
        <dbReference type="ChEBI" id="CHEBI:15378"/>
        <dbReference type="ChEBI" id="CHEBI:43474"/>
        <dbReference type="ChEBI" id="CHEBI:58280"/>
        <dbReference type="ChEBI" id="CHEBI:61402"/>
        <dbReference type="EC" id="3.6.1.73"/>
    </reaction>
</comment>
<evidence type="ECO:0000313" key="14">
    <source>
        <dbReference type="Proteomes" id="UP000663281"/>
    </source>
</evidence>
<dbReference type="HAMAP" id="MF_00648">
    <property type="entry name" value="Non_canon_purine_NTPase_YjjX"/>
    <property type="match status" value="1"/>
</dbReference>
<dbReference type="GO" id="GO:0000166">
    <property type="term" value="F:nucleotide binding"/>
    <property type="evidence" value="ECO:0007669"/>
    <property type="project" value="UniProtKB-KW"/>
</dbReference>
<keyword evidence="4 11" id="KW-0378">Hydrolase</keyword>
<evidence type="ECO:0000256" key="7">
    <source>
        <dbReference type="ARBA" id="ARBA00023211"/>
    </source>
</evidence>
<keyword evidence="6 11" id="KW-0546">Nucleotide metabolism</keyword>
<feature type="binding site" evidence="11">
    <location>
        <begin position="11"/>
        <end position="16"/>
    </location>
    <ligand>
        <name>substrate</name>
    </ligand>
</feature>
<dbReference type="InterPro" id="IPR050299">
    <property type="entry name" value="YjjX_NTPase"/>
</dbReference>
<dbReference type="GO" id="GO:0009117">
    <property type="term" value="P:nucleotide metabolic process"/>
    <property type="evidence" value="ECO:0007669"/>
    <property type="project" value="UniProtKB-KW"/>
</dbReference>
<keyword evidence="2 11" id="KW-0479">Metal-binding</keyword>
<dbReference type="EMBL" id="CP071504">
    <property type="protein sequence ID" value="QSX29260.1"/>
    <property type="molecule type" value="Genomic_DNA"/>
</dbReference>
<evidence type="ECO:0000256" key="4">
    <source>
        <dbReference type="ARBA" id="ARBA00022801"/>
    </source>
</evidence>
<dbReference type="SUPFAM" id="SSF52972">
    <property type="entry name" value="ITPase-like"/>
    <property type="match status" value="1"/>
</dbReference>
<comment type="catalytic activity">
    <reaction evidence="9 11">
        <text>XTP + H2O = XDP + phosphate + H(+)</text>
        <dbReference type="Rhea" id="RHEA:28406"/>
        <dbReference type="ChEBI" id="CHEBI:15377"/>
        <dbReference type="ChEBI" id="CHEBI:15378"/>
        <dbReference type="ChEBI" id="CHEBI:43474"/>
        <dbReference type="ChEBI" id="CHEBI:59884"/>
        <dbReference type="ChEBI" id="CHEBI:61314"/>
        <dbReference type="EC" id="3.6.1.73"/>
    </reaction>
</comment>
<comment type="cofactor">
    <cofactor evidence="11">
        <name>Mg(2+)</name>
        <dbReference type="ChEBI" id="CHEBI:18420"/>
    </cofactor>
    <cofactor evidence="11">
        <name>Mn(2+)</name>
        <dbReference type="ChEBI" id="CHEBI:29035"/>
    </cofactor>
    <text evidence="11">Binds 1 divalent metal cation per subunit; can use either Mg(2+) or Mn(2+).</text>
</comment>
<keyword evidence="7 11" id="KW-0464">Manganese</keyword>
<accession>A0A974XJ02</accession>
<dbReference type="GO" id="GO:0006772">
    <property type="term" value="P:thiamine metabolic process"/>
    <property type="evidence" value="ECO:0007669"/>
    <property type="project" value="TreeGrafter"/>
</dbReference>
<dbReference type="InterPro" id="IPR029001">
    <property type="entry name" value="ITPase-like_fam"/>
</dbReference>
<dbReference type="Gene3D" id="3.90.950.10">
    <property type="match status" value="1"/>
</dbReference>
<name>A0A974XJ02_9GAMM</name>
<proteinExistence type="inferred from homology"/>
<evidence type="ECO:0000256" key="6">
    <source>
        <dbReference type="ARBA" id="ARBA00023080"/>
    </source>
</evidence>
<dbReference type="GO" id="GO:0103023">
    <property type="term" value="F:ITPase activity"/>
    <property type="evidence" value="ECO:0007669"/>
    <property type="project" value="UniProtKB-EC"/>
</dbReference>
<comment type="similarity">
    <text evidence="10 11">Belongs to the YjjX NTPase family.</text>
</comment>
<keyword evidence="3 11" id="KW-0547">Nucleotide-binding</keyword>
<dbReference type="Pfam" id="PF01931">
    <property type="entry name" value="NTPase_I-T"/>
    <property type="match status" value="1"/>
</dbReference>
<dbReference type="PANTHER" id="PTHR34699:SF2">
    <property type="entry name" value="NON-CANONICAL PURINE NTP PHOSPHATASE_PRRC1 DOMAIN-CONTAINING PROTEIN"/>
    <property type="match status" value="1"/>
</dbReference>
<dbReference type="Proteomes" id="UP000663281">
    <property type="component" value="Chromosome"/>
</dbReference>